<evidence type="ECO:0000256" key="2">
    <source>
        <dbReference type="SAM" id="MobiDB-lite"/>
    </source>
</evidence>
<dbReference type="PANTHER" id="PTHR39147">
    <property type="entry name" value="PROTEIN SPT21"/>
    <property type="match status" value="1"/>
</dbReference>
<dbReference type="SUPFAM" id="SSF57716">
    <property type="entry name" value="Glucocorticoid receptor-like (DNA-binding domain)"/>
    <property type="match status" value="1"/>
</dbReference>
<sequence>MSTPSPGVEGAAAQQAAADTDMEGTTDIPQRLMRVKVLYTFDDQNKSNCLARLPNALSIPTVSLDETTEIGVIELKTCVQAIVSASPELVARLGHDFTVYAYDFSEYETPLVGQGMLSWILASASKTPNAPAEESKTMVTGRVCKNILGLFSNGVKETLEVKLKLVPVPTCMQSEYVENMERYHSLSQIMPEGMDYKEWAEFLKANPAIGQLAQPVQLSAQPMADSMSTNAIESFNELIRNNSFRSHHRLSFGVHDTRASSPAMSTVSAYPPHPEYRPASQASFHSEFAAHSPYWTSAPEPIPEQTEEGPPKKRARVTKAKRPKKTALGPNIESLRVTASTAASVRLHRPVPLNASTAVSAEQVPRAPTPRPRHAGSLAIGSRAPAPSLLRNASMEETRPYVSPYDSGIFSDNAIESPDDGKGDSPSDTPPNMPSSPPMLPEHTASSAPSSPELPMLPLNDSGFASDMTSAHNEEGRKEYENSAAAAVPEVRTRKKRDSSKRAWSEIHPGPSNLLPTSEVRPGRLGPGKKKNEPELLPIDPNLLNHFLNHLGTSDCVSQSIEVSQANPDMLLGEVGPSGDSQTGPSPPADTTTASSSIRQPGLRIGTPSLPQPPPKAARGLVRSQTWAGEPTSDAAGPDEARPNLPRSGSGATRQTKRQTERIEEKLEQAITKGQLPTFCNNCGQIETPAWRRAHTRVVKGTPRNIKLSSEGHAIVAYEILNPADHKGAPHYRIFKNGLNPDGTEADLFTTLTLCNPCGLWLSKKSEMRPQEVWGKNRAQLCAAKTKKLRRIKKTKVDTDLFTSDAVMPESDLGMVDVQNEAEALPALDGTTDIQVQPVLQTRSERLDEPTARAALERAFQSSPVGVRSGNNEFPVNMNGDLTPRPTRRLLFPSPRRPGEVKSLADNLANPLSPRSNSLKTTKPPMHDQNVAIEDGDKENCPPTGDTEDDDLAHLFDSPQVTLSKNSSLDDLLKTPTPGSRQRFPLTPMRYVDLSLTTPSRPSRTPRGNGRTATIAPETPFTRQLNDLLSDSMLSGSPSQNFDMSAFATFTPGRSGVLHFGDFLQNDSLSSDLPVPSSSPPKNLDFSVFEDPNTSTVGLWSGENIFDVNDVTMSDAPIDEQQSDAQGGTATPKILTINGISLDFTSMIEEVVGNVNPEEQTSRAIVQERAVPVEPQSEMVPKLAQTPTPAPNESVESRTDIVPAAAPTAIPAPIKPLETRSDLVPPPFTRAPFTATGEYDARPKRPCRRCKEKKKGCDRGHPCGRCVGAGLEEECTPVEDEQPRTPAFSVNAPWQPRQQPMEPVRQPSIPVDPALEAATVPVGPNPHEAAKEATERIPSVFEDRTAEPVRQFSIPVDPALEAVRVPVGPKPNEAVGESTERTLFRDEAMTAAAQSSSIINADMVEIYGSDVKQEVMTCKAMDAKMETAHAVQHTPGAASVSTPDDLNTV</sequence>
<name>A0A9P6KVD6_9PLEO</name>
<keyword evidence="1" id="KW-0539">Nucleus</keyword>
<dbReference type="CDD" id="cd00067">
    <property type="entry name" value="GAL4"/>
    <property type="match status" value="1"/>
</dbReference>
<dbReference type="Pfam" id="PF00172">
    <property type="entry name" value="Zn_clus"/>
    <property type="match status" value="1"/>
</dbReference>
<evidence type="ECO:0000313" key="5">
    <source>
        <dbReference type="Proteomes" id="UP000756921"/>
    </source>
</evidence>
<dbReference type="SMART" id="SM00066">
    <property type="entry name" value="GAL4"/>
    <property type="match status" value="1"/>
</dbReference>
<dbReference type="Proteomes" id="UP000756921">
    <property type="component" value="Unassembled WGS sequence"/>
</dbReference>
<dbReference type="OrthoDB" id="3199820at2759"/>
<dbReference type="EMBL" id="WJXW01000002">
    <property type="protein sequence ID" value="KAF9739764.1"/>
    <property type="molecule type" value="Genomic_DNA"/>
</dbReference>
<dbReference type="InterPro" id="IPR013088">
    <property type="entry name" value="Znf_NHR/GATA"/>
</dbReference>
<dbReference type="InterPro" id="IPR057725">
    <property type="entry name" value="Ams2-SPT21_N"/>
</dbReference>
<dbReference type="PROSITE" id="PS00463">
    <property type="entry name" value="ZN2_CY6_FUNGAL_1"/>
    <property type="match status" value="1"/>
</dbReference>
<evidence type="ECO:0000256" key="1">
    <source>
        <dbReference type="ARBA" id="ARBA00023242"/>
    </source>
</evidence>
<dbReference type="SUPFAM" id="SSF57701">
    <property type="entry name" value="Zn2/Cys6 DNA-binding domain"/>
    <property type="match status" value="1"/>
</dbReference>
<feature type="region of interest" description="Disordered" evidence="2">
    <location>
        <begin position="294"/>
        <end position="333"/>
    </location>
</feature>
<feature type="region of interest" description="Disordered" evidence="2">
    <location>
        <begin position="1"/>
        <end position="25"/>
    </location>
</feature>
<dbReference type="InterPro" id="IPR036864">
    <property type="entry name" value="Zn2-C6_fun-type_DNA-bd_sf"/>
</dbReference>
<dbReference type="GO" id="GO:0000183">
    <property type="term" value="P:rDNA heterochromatin formation"/>
    <property type="evidence" value="ECO:0007669"/>
    <property type="project" value="TreeGrafter"/>
</dbReference>
<proteinExistence type="predicted"/>
<keyword evidence="5" id="KW-1185">Reference proteome</keyword>
<feature type="compositionally biased region" description="Basic residues" evidence="2">
    <location>
        <begin position="312"/>
        <end position="325"/>
    </location>
</feature>
<organism evidence="4 5">
    <name type="scientific">Paraphaeosphaeria minitans</name>
    <dbReference type="NCBI Taxonomy" id="565426"/>
    <lineage>
        <taxon>Eukaryota</taxon>
        <taxon>Fungi</taxon>
        <taxon>Dikarya</taxon>
        <taxon>Ascomycota</taxon>
        <taxon>Pezizomycotina</taxon>
        <taxon>Dothideomycetes</taxon>
        <taxon>Pleosporomycetidae</taxon>
        <taxon>Pleosporales</taxon>
        <taxon>Massarineae</taxon>
        <taxon>Didymosphaeriaceae</taxon>
        <taxon>Paraphaeosphaeria</taxon>
    </lineage>
</organism>
<feature type="compositionally biased region" description="Basic and acidic residues" evidence="2">
    <location>
        <begin position="472"/>
        <end position="481"/>
    </location>
</feature>
<dbReference type="InterPro" id="IPR042403">
    <property type="entry name" value="Spt21/Ams2"/>
</dbReference>
<evidence type="ECO:0000313" key="4">
    <source>
        <dbReference type="EMBL" id="KAF9739764.1"/>
    </source>
</evidence>
<feature type="region of interest" description="Disordered" evidence="2">
    <location>
        <begin position="1217"/>
        <end position="1241"/>
    </location>
</feature>
<dbReference type="Pfam" id="PF25823">
    <property type="entry name" value="Ams2-SPT21_N"/>
    <property type="match status" value="1"/>
</dbReference>
<reference evidence="4" key="1">
    <citation type="journal article" date="2020" name="Mol. Plant Microbe Interact.">
        <title>Genome Sequence of the Biocontrol Agent Coniothyrium minitans strain Conio (IMI 134523).</title>
        <authorList>
            <person name="Patel D."/>
            <person name="Shittu T.A."/>
            <person name="Baroncelli R."/>
            <person name="Muthumeenakshi S."/>
            <person name="Osborne T.H."/>
            <person name="Janganan T.K."/>
            <person name="Sreenivasaprasad S."/>
        </authorList>
    </citation>
    <scope>NUCLEOTIDE SEQUENCE</scope>
    <source>
        <strain evidence="4">Conio</strain>
    </source>
</reference>
<dbReference type="InterPro" id="IPR001138">
    <property type="entry name" value="Zn2Cys6_DnaBD"/>
</dbReference>
<protein>
    <submittedName>
        <fullName evidence="4">GATA transcription factor</fullName>
    </submittedName>
</protein>
<dbReference type="GO" id="GO:0030466">
    <property type="term" value="P:silent mating-type cassette heterochromatin formation"/>
    <property type="evidence" value="ECO:0007669"/>
    <property type="project" value="TreeGrafter"/>
</dbReference>
<feature type="region of interest" description="Disordered" evidence="2">
    <location>
        <begin position="864"/>
        <end position="948"/>
    </location>
</feature>
<dbReference type="PROSITE" id="PS50048">
    <property type="entry name" value="ZN2_CY6_FUNGAL_2"/>
    <property type="match status" value="1"/>
</dbReference>
<dbReference type="Gene3D" id="3.30.50.10">
    <property type="entry name" value="Erythroid Transcription Factor GATA-1, subunit A"/>
    <property type="match status" value="1"/>
</dbReference>
<accession>A0A9P6KVD6</accession>
<feature type="region of interest" description="Disordered" evidence="2">
    <location>
        <begin position="1176"/>
        <end position="1195"/>
    </location>
</feature>
<evidence type="ECO:0000259" key="3">
    <source>
        <dbReference type="PROSITE" id="PS50048"/>
    </source>
</evidence>
<comment type="caution">
    <text evidence="4">The sequence shown here is derived from an EMBL/GenBank/DDBJ whole genome shotgun (WGS) entry which is preliminary data.</text>
</comment>
<dbReference type="GO" id="GO:0000981">
    <property type="term" value="F:DNA-binding transcription factor activity, RNA polymerase II-specific"/>
    <property type="evidence" value="ECO:0007669"/>
    <property type="project" value="InterPro"/>
</dbReference>
<feature type="region of interest" description="Disordered" evidence="2">
    <location>
        <begin position="354"/>
        <end position="384"/>
    </location>
</feature>
<feature type="compositionally biased region" description="Pro residues" evidence="2">
    <location>
        <begin position="428"/>
        <end position="440"/>
    </location>
</feature>
<dbReference type="PANTHER" id="PTHR39147:SF1">
    <property type="entry name" value="PROTEIN SPT21"/>
    <property type="match status" value="1"/>
</dbReference>
<dbReference type="GO" id="GO:0008270">
    <property type="term" value="F:zinc ion binding"/>
    <property type="evidence" value="ECO:0007669"/>
    <property type="project" value="InterPro"/>
</dbReference>
<feature type="region of interest" description="Disordered" evidence="2">
    <location>
        <begin position="400"/>
        <end position="537"/>
    </location>
</feature>
<feature type="domain" description="Zn(2)-C6 fungal-type" evidence="3">
    <location>
        <begin position="1246"/>
        <end position="1276"/>
    </location>
</feature>
<feature type="compositionally biased region" description="Polar residues" evidence="2">
    <location>
        <begin position="864"/>
        <end position="874"/>
    </location>
</feature>
<feature type="region of interest" description="Disordered" evidence="2">
    <location>
        <begin position="570"/>
        <end position="661"/>
    </location>
</feature>
<gene>
    <name evidence="4" type="ORF">PMIN01_02398</name>
</gene>